<organism evidence="2 3">
    <name type="scientific">Hydrogenispora ethanolica</name>
    <dbReference type="NCBI Taxonomy" id="1082276"/>
    <lineage>
        <taxon>Bacteria</taxon>
        <taxon>Bacillati</taxon>
        <taxon>Bacillota</taxon>
        <taxon>Hydrogenispora</taxon>
    </lineage>
</organism>
<evidence type="ECO:0000313" key="2">
    <source>
        <dbReference type="EMBL" id="TCL76306.1"/>
    </source>
</evidence>
<evidence type="ECO:0000313" key="3">
    <source>
        <dbReference type="Proteomes" id="UP000295008"/>
    </source>
</evidence>
<keyword evidence="1" id="KW-0472">Membrane</keyword>
<keyword evidence="1" id="KW-1133">Transmembrane helix</keyword>
<name>A0A4R1S9Z4_HYDET</name>
<keyword evidence="3" id="KW-1185">Reference proteome</keyword>
<feature type="transmembrane region" description="Helical" evidence="1">
    <location>
        <begin position="59"/>
        <end position="76"/>
    </location>
</feature>
<dbReference type="InterPro" id="IPR019649">
    <property type="entry name" value="DUF2512"/>
</dbReference>
<protein>
    <submittedName>
        <fullName evidence="2">Uncharacterized protein DUF2512</fullName>
    </submittedName>
</protein>
<dbReference type="RefSeq" id="WP_132012492.1">
    <property type="nucleotide sequence ID" value="NZ_SLUN01000002.1"/>
</dbReference>
<feature type="transmembrane region" description="Helical" evidence="1">
    <location>
        <begin position="82"/>
        <end position="109"/>
    </location>
</feature>
<proteinExistence type="predicted"/>
<dbReference type="OrthoDB" id="2111682at2"/>
<sequence>MKHLVNLIIKMALITVVLAILIPVYGRSTWTQTIVTALVLTLISYVAGDLWLLAKYGNGVALVGDFLISAVVVWAMEQAMPIFTLSGIGIFIIAAALTLGEWLLHLYLIATKTPEREAKAE</sequence>
<dbReference type="Proteomes" id="UP000295008">
    <property type="component" value="Unassembled WGS sequence"/>
</dbReference>
<feature type="transmembrane region" description="Helical" evidence="1">
    <location>
        <begin position="7"/>
        <end position="26"/>
    </location>
</feature>
<dbReference type="Pfam" id="PF10710">
    <property type="entry name" value="DUF2512"/>
    <property type="match status" value="1"/>
</dbReference>
<reference evidence="2 3" key="1">
    <citation type="submission" date="2019-03" db="EMBL/GenBank/DDBJ databases">
        <title>Genomic Encyclopedia of Type Strains, Phase IV (KMG-IV): sequencing the most valuable type-strain genomes for metagenomic binning, comparative biology and taxonomic classification.</title>
        <authorList>
            <person name="Goeker M."/>
        </authorList>
    </citation>
    <scope>NUCLEOTIDE SEQUENCE [LARGE SCALE GENOMIC DNA]</scope>
    <source>
        <strain evidence="2 3">LX-B</strain>
    </source>
</reference>
<gene>
    <name evidence="2" type="ORF">EDC14_100259</name>
</gene>
<accession>A0A4R1S9Z4</accession>
<dbReference type="EMBL" id="SLUN01000002">
    <property type="protein sequence ID" value="TCL76306.1"/>
    <property type="molecule type" value="Genomic_DNA"/>
</dbReference>
<comment type="caution">
    <text evidence="2">The sequence shown here is derived from an EMBL/GenBank/DDBJ whole genome shotgun (WGS) entry which is preliminary data.</text>
</comment>
<dbReference type="AlphaFoldDB" id="A0A4R1S9Z4"/>
<keyword evidence="1" id="KW-0812">Transmembrane</keyword>
<evidence type="ECO:0000256" key="1">
    <source>
        <dbReference type="SAM" id="Phobius"/>
    </source>
</evidence>
<feature type="transmembrane region" description="Helical" evidence="1">
    <location>
        <begin position="32"/>
        <end position="52"/>
    </location>
</feature>